<name>A0A1J5PD87_9ZZZZ</name>
<comment type="caution">
    <text evidence="2">The sequence shown here is derived from an EMBL/GenBank/DDBJ whole genome shotgun (WGS) entry which is preliminary data.</text>
</comment>
<sequence length="105" mass="11448">MNLSVASSAGGTNFSHALPRESSKASLEKRAVRWPCASGTKVIASAMSFGARDKLWPSITKVIGSLTLGEAKYLIVRSTSFEVTRAWWTMIGSSIGEERNHCDWN</sequence>
<evidence type="ECO:0000313" key="2">
    <source>
        <dbReference type="EMBL" id="OIQ65791.1"/>
    </source>
</evidence>
<feature type="compositionally biased region" description="Basic and acidic residues" evidence="1">
    <location>
        <begin position="18"/>
        <end position="29"/>
    </location>
</feature>
<reference evidence="2" key="1">
    <citation type="submission" date="2016-10" db="EMBL/GenBank/DDBJ databases">
        <title>Sequence of Gallionella enrichment culture.</title>
        <authorList>
            <person name="Poehlein A."/>
            <person name="Muehling M."/>
            <person name="Daniel R."/>
        </authorList>
    </citation>
    <scope>NUCLEOTIDE SEQUENCE</scope>
</reference>
<dbReference type="AlphaFoldDB" id="A0A1J5PD87"/>
<evidence type="ECO:0000256" key="1">
    <source>
        <dbReference type="SAM" id="MobiDB-lite"/>
    </source>
</evidence>
<dbReference type="EMBL" id="MLJW01007058">
    <property type="protein sequence ID" value="OIQ65791.1"/>
    <property type="molecule type" value="Genomic_DNA"/>
</dbReference>
<protein>
    <submittedName>
        <fullName evidence="2">Uncharacterized protein</fullName>
    </submittedName>
</protein>
<proteinExistence type="predicted"/>
<gene>
    <name evidence="2" type="ORF">GALL_526470</name>
</gene>
<accession>A0A1J5PD87</accession>
<organism evidence="2">
    <name type="scientific">mine drainage metagenome</name>
    <dbReference type="NCBI Taxonomy" id="410659"/>
    <lineage>
        <taxon>unclassified sequences</taxon>
        <taxon>metagenomes</taxon>
        <taxon>ecological metagenomes</taxon>
    </lineage>
</organism>
<feature type="region of interest" description="Disordered" evidence="1">
    <location>
        <begin position="1"/>
        <end position="29"/>
    </location>
</feature>
<feature type="compositionally biased region" description="Polar residues" evidence="1">
    <location>
        <begin position="1"/>
        <end position="15"/>
    </location>
</feature>